<accession>A0A9P0MKT4</accession>
<dbReference type="EMBL" id="CAKOFQ010008658">
    <property type="protein sequence ID" value="CAH2015293.1"/>
    <property type="molecule type" value="Genomic_DNA"/>
</dbReference>
<reference evidence="1" key="1">
    <citation type="submission" date="2022-03" db="EMBL/GenBank/DDBJ databases">
        <authorList>
            <person name="Sayadi A."/>
        </authorList>
    </citation>
    <scope>NUCLEOTIDE SEQUENCE</scope>
</reference>
<organism evidence="1 2">
    <name type="scientific">Acanthoscelides obtectus</name>
    <name type="common">Bean weevil</name>
    <name type="synonym">Bruchus obtectus</name>
    <dbReference type="NCBI Taxonomy" id="200917"/>
    <lineage>
        <taxon>Eukaryota</taxon>
        <taxon>Metazoa</taxon>
        <taxon>Ecdysozoa</taxon>
        <taxon>Arthropoda</taxon>
        <taxon>Hexapoda</taxon>
        <taxon>Insecta</taxon>
        <taxon>Pterygota</taxon>
        <taxon>Neoptera</taxon>
        <taxon>Endopterygota</taxon>
        <taxon>Coleoptera</taxon>
        <taxon>Polyphaga</taxon>
        <taxon>Cucujiformia</taxon>
        <taxon>Chrysomeloidea</taxon>
        <taxon>Chrysomelidae</taxon>
        <taxon>Bruchinae</taxon>
        <taxon>Bruchini</taxon>
        <taxon>Acanthoscelides</taxon>
    </lineage>
</organism>
<dbReference type="AlphaFoldDB" id="A0A9P0MKT4"/>
<evidence type="ECO:0000313" key="2">
    <source>
        <dbReference type="Proteomes" id="UP001152888"/>
    </source>
</evidence>
<keyword evidence="2" id="KW-1185">Reference proteome</keyword>
<proteinExistence type="predicted"/>
<evidence type="ECO:0000313" key="1">
    <source>
        <dbReference type="EMBL" id="CAH2015293.1"/>
    </source>
</evidence>
<dbReference type="Proteomes" id="UP001152888">
    <property type="component" value="Unassembled WGS sequence"/>
</dbReference>
<comment type="caution">
    <text evidence="1">The sequence shown here is derived from an EMBL/GenBank/DDBJ whole genome shotgun (WGS) entry which is preliminary data.</text>
</comment>
<gene>
    <name evidence="1" type="ORF">ACAOBT_LOCUS34665</name>
</gene>
<protein>
    <submittedName>
        <fullName evidence="1">Uncharacterized protein</fullName>
    </submittedName>
</protein>
<sequence length="45" mass="5015">MEWRFPTDGGENKTCEPLVGGTCLHNLIQTVERKGRAKLKADVSK</sequence>
<name>A0A9P0MKT4_ACAOB</name>